<protein>
    <submittedName>
        <fullName evidence="1">Uncharacterized protein</fullName>
    </submittedName>
</protein>
<dbReference type="Proteomes" id="UP000887116">
    <property type="component" value="Unassembled WGS sequence"/>
</dbReference>
<evidence type="ECO:0000313" key="1">
    <source>
        <dbReference type="EMBL" id="GFR10341.1"/>
    </source>
</evidence>
<dbReference type="AlphaFoldDB" id="A0A8X6JKN2"/>
<reference evidence="1" key="1">
    <citation type="submission" date="2020-07" db="EMBL/GenBank/DDBJ databases">
        <title>Multicomponent nature underlies the extraordinary mechanical properties of spider dragline silk.</title>
        <authorList>
            <person name="Kono N."/>
            <person name="Nakamura H."/>
            <person name="Mori M."/>
            <person name="Yoshida Y."/>
            <person name="Ohtoshi R."/>
            <person name="Malay A.D."/>
            <person name="Moran D.A.P."/>
            <person name="Tomita M."/>
            <person name="Numata K."/>
            <person name="Arakawa K."/>
        </authorList>
    </citation>
    <scope>NUCLEOTIDE SEQUENCE</scope>
</reference>
<gene>
    <name evidence="1" type="primary">AVEN_37909_1</name>
    <name evidence="1" type="ORF">TNCT_486871</name>
</gene>
<comment type="caution">
    <text evidence="1">The sequence shown here is derived from an EMBL/GenBank/DDBJ whole genome shotgun (WGS) entry which is preliminary data.</text>
</comment>
<sequence>MKMSLFGTCVKWEMKIKKKKTMDSSKEYYDLKALKRSNYRLDRLVDFVAHSNGHKLRKLCSPSKLLPGFNNATLELVREFKSEAFDHLKQIQTSKVEYGYLFNIID</sequence>
<name>A0A8X6JKN2_TRICU</name>
<organism evidence="1 2">
    <name type="scientific">Trichonephila clavata</name>
    <name type="common">Joro spider</name>
    <name type="synonym">Nephila clavata</name>
    <dbReference type="NCBI Taxonomy" id="2740835"/>
    <lineage>
        <taxon>Eukaryota</taxon>
        <taxon>Metazoa</taxon>
        <taxon>Ecdysozoa</taxon>
        <taxon>Arthropoda</taxon>
        <taxon>Chelicerata</taxon>
        <taxon>Arachnida</taxon>
        <taxon>Araneae</taxon>
        <taxon>Araneomorphae</taxon>
        <taxon>Entelegynae</taxon>
        <taxon>Araneoidea</taxon>
        <taxon>Nephilidae</taxon>
        <taxon>Trichonephila</taxon>
    </lineage>
</organism>
<dbReference type="EMBL" id="BMAO01026523">
    <property type="protein sequence ID" value="GFR10341.1"/>
    <property type="molecule type" value="Genomic_DNA"/>
</dbReference>
<keyword evidence="2" id="KW-1185">Reference proteome</keyword>
<proteinExistence type="predicted"/>
<evidence type="ECO:0000313" key="2">
    <source>
        <dbReference type="Proteomes" id="UP000887116"/>
    </source>
</evidence>
<accession>A0A8X6JKN2</accession>